<gene>
    <name evidence="9" type="ORF">A176_004821</name>
</gene>
<evidence type="ECO:0000313" key="9">
    <source>
        <dbReference type="EMBL" id="AKQ67909.1"/>
    </source>
</evidence>
<protein>
    <recommendedName>
        <fullName evidence="8">Probable membrane transporter protein</fullName>
    </recommendedName>
</protein>
<dbReference type="EMBL" id="CP012109">
    <property type="protein sequence ID" value="AKQ67909.1"/>
    <property type="molecule type" value="Genomic_DNA"/>
</dbReference>
<proteinExistence type="inferred from homology"/>
<evidence type="ECO:0000256" key="7">
    <source>
        <dbReference type="ARBA" id="ARBA00023136"/>
    </source>
</evidence>
<feature type="transmembrane region" description="Helical" evidence="8">
    <location>
        <begin position="139"/>
        <end position="163"/>
    </location>
</feature>
<evidence type="ECO:0000256" key="8">
    <source>
        <dbReference type="RuleBase" id="RU363041"/>
    </source>
</evidence>
<accession>A0A0H4WYM4</accession>
<feature type="transmembrane region" description="Helical" evidence="8">
    <location>
        <begin position="39"/>
        <end position="62"/>
    </location>
</feature>
<keyword evidence="3" id="KW-0813">Transport</keyword>
<dbReference type="InterPro" id="IPR002781">
    <property type="entry name" value="TM_pro_TauE-like"/>
</dbReference>
<evidence type="ECO:0000256" key="3">
    <source>
        <dbReference type="ARBA" id="ARBA00022448"/>
    </source>
</evidence>
<dbReference type="InterPro" id="IPR052017">
    <property type="entry name" value="TSUP"/>
</dbReference>
<feature type="transmembrane region" description="Helical" evidence="8">
    <location>
        <begin position="175"/>
        <end position="196"/>
    </location>
</feature>
<dbReference type="PANTHER" id="PTHR30269">
    <property type="entry name" value="TRANSMEMBRANE PROTEIN YFCA"/>
    <property type="match status" value="1"/>
</dbReference>
<dbReference type="Pfam" id="PF01925">
    <property type="entry name" value="TauE"/>
    <property type="match status" value="1"/>
</dbReference>
<comment type="subcellular location">
    <subcellularLocation>
        <location evidence="1 8">Cell membrane</location>
        <topology evidence="1 8">Multi-pass membrane protein</topology>
    </subcellularLocation>
</comment>
<feature type="transmembrane region" description="Helical" evidence="8">
    <location>
        <begin position="203"/>
        <end position="221"/>
    </location>
</feature>
<organism evidence="9 10">
    <name type="scientific">Pseudomyxococcus hansupus</name>
    <dbReference type="NCBI Taxonomy" id="1297742"/>
    <lineage>
        <taxon>Bacteria</taxon>
        <taxon>Pseudomonadati</taxon>
        <taxon>Myxococcota</taxon>
        <taxon>Myxococcia</taxon>
        <taxon>Myxococcales</taxon>
        <taxon>Cystobacterineae</taxon>
        <taxon>Myxococcaceae</taxon>
        <taxon>Pseudomyxococcus</taxon>
    </lineage>
</organism>
<feature type="transmembrane region" description="Helical" evidence="8">
    <location>
        <begin position="106"/>
        <end position="127"/>
    </location>
</feature>
<dbReference type="STRING" id="1297742.A176_004821"/>
<sequence length="257" mass="26442">MPPLDSLIASPWWTALLTAAVFALAGTVKGVVGLGLPTIAMALLALLMSPAQAAALLIVPSLVTNVWQLRPWGTLGPMLRRLAPMQAGTCVGTLAGAWVLGAPVGAWATVSLGAALILYAAWGLSGARFKVGDRAEKSLGPCVGVATGVVTAATGVFVIPAVPYLQALGFDRDELLQAMGISFTVSTVALAAGLYLNARYSGAALGMSFVMLLPALAGMQAGQWLRQKLSPTVFRKCFMASLVLLGAHMVGRELLAG</sequence>
<dbReference type="RefSeq" id="WP_002636329.1">
    <property type="nucleotide sequence ID" value="NZ_CP012109.1"/>
</dbReference>
<keyword evidence="10" id="KW-1185">Reference proteome</keyword>
<dbReference type="PANTHER" id="PTHR30269:SF32">
    <property type="entry name" value="MEMBRANE TRANSPORTER PROTEIN-RELATED"/>
    <property type="match status" value="1"/>
</dbReference>
<comment type="similarity">
    <text evidence="2 8">Belongs to the 4-toluene sulfonate uptake permease (TSUP) (TC 2.A.102) family.</text>
</comment>
<dbReference type="OrthoDB" id="9800873at2"/>
<keyword evidence="7 8" id="KW-0472">Membrane</keyword>
<dbReference type="GO" id="GO:0005886">
    <property type="term" value="C:plasma membrane"/>
    <property type="evidence" value="ECO:0007669"/>
    <property type="project" value="UniProtKB-SubCell"/>
</dbReference>
<dbReference type="KEGG" id="mym:A176_004821"/>
<keyword evidence="4 8" id="KW-1003">Cell membrane</keyword>
<keyword evidence="6 8" id="KW-1133">Transmembrane helix</keyword>
<evidence type="ECO:0000256" key="2">
    <source>
        <dbReference type="ARBA" id="ARBA00009142"/>
    </source>
</evidence>
<evidence type="ECO:0000256" key="6">
    <source>
        <dbReference type="ARBA" id="ARBA00022989"/>
    </source>
</evidence>
<dbReference type="Proteomes" id="UP000009026">
    <property type="component" value="Chromosome"/>
</dbReference>
<evidence type="ECO:0000256" key="1">
    <source>
        <dbReference type="ARBA" id="ARBA00004651"/>
    </source>
</evidence>
<dbReference type="eggNOG" id="COG0730">
    <property type="taxonomic scope" value="Bacteria"/>
</dbReference>
<dbReference type="AlphaFoldDB" id="A0A0H4WYM4"/>
<evidence type="ECO:0000313" key="10">
    <source>
        <dbReference type="Proteomes" id="UP000009026"/>
    </source>
</evidence>
<evidence type="ECO:0000256" key="4">
    <source>
        <dbReference type="ARBA" id="ARBA00022475"/>
    </source>
</evidence>
<dbReference type="PATRIC" id="fig|1297742.4.peg.4868"/>
<evidence type="ECO:0000256" key="5">
    <source>
        <dbReference type="ARBA" id="ARBA00022692"/>
    </source>
</evidence>
<reference evidence="9 10" key="1">
    <citation type="journal article" date="2016" name="PLoS ONE">
        <title>Complete Genome Sequence and Comparative Genomics of a Novel Myxobacterium Myxococcus hansupus.</title>
        <authorList>
            <person name="Sharma G."/>
            <person name="Narwani T."/>
            <person name="Subramanian S."/>
        </authorList>
    </citation>
    <scope>NUCLEOTIDE SEQUENCE [LARGE SCALE GENOMIC DNA]</scope>
    <source>
        <strain evidence="10">mixupus</strain>
    </source>
</reference>
<keyword evidence="5 8" id="KW-0812">Transmembrane</keyword>
<name>A0A0H4WYM4_9BACT</name>